<dbReference type="EMBL" id="ACZL01000030">
    <property type="protein sequence ID" value="EHI55042.1"/>
    <property type="molecule type" value="Genomic_DNA"/>
</dbReference>
<dbReference type="OrthoDB" id="9977522at2"/>
<reference evidence="2 3" key="1">
    <citation type="submission" date="2011-08" db="EMBL/GenBank/DDBJ databases">
        <title>The Genome Sequence of Johnsonella ignava ATCC 51276.</title>
        <authorList>
            <consortium name="The Broad Institute Genome Sequencing Platform"/>
            <person name="Earl A."/>
            <person name="Ward D."/>
            <person name="Feldgarden M."/>
            <person name="Gevers D."/>
            <person name="Izard J."/>
            <person name="Blanton J.M."/>
            <person name="Baranova O.V."/>
            <person name="Dewhirst F.E."/>
            <person name="Young S.K."/>
            <person name="Zeng Q."/>
            <person name="Gargeya S."/>
            <person name="Fitzgerald M."/>
            <person name="Haas B."/>
            <person name="Abouelleil A."/>
            <person name="Alvarado L."/>
            <person name="Arachchi H.M."/>
            <person name="Berlin A."/>
            <person name="Brown A."/>
            <person name="Chapman S.B."/>
            <person name="Chen Z."/>
            <person name="Dunbar C."/>
            <person name="Freedman E."/>
            <person name="Gearin G."/>
            <person name="Gellesch M."/>
            <person name="Goldberg J."/>
            <person name="Griggs A."/>
            <person name="Gujja S."/>
            <person name="Heiman D."/>
            <person name="Howarth C."/>
            <person name="Larson L."/>
            <person name="Lui A."/>
            <person name="MacDonald P.J.P."/>
            <person name="Montmayeur A."/>
            <person name="Murphy C."/>
            <person name="Neiman D."/>
            <person name="Pearson M."/>
            <person name="Priest M."/>
            <person name="Roberts A."/>
            <person name="Saif S."/>
            <person name="Shea T."/>
            <person name="Shenoy N."/>
            <person name="Sisk P."/>
            <person name="Stolte C."/>
            <person name="Sykes S."/>
            <person name="Wortman J."/>
            <person name="Nusbaum C."/>
            <person name="Birren B."/>
        </authorList>
    </citation>
    <scope>NUCLEOTIDE SEQUENCE [LARGE SCALE GENOMIC DNA]</scope>
    <source>
        <strain evidence="2 3">ATCC 51276</strain>
    </source>
</reference>
<dbReference type="AlphaFoldDB" id="G5GJM1"/>
<feature type="transmembrane region" description="Helical" evidence="1">
    <location>
        <begin position="6"/>
        <end position="27"/>
    </location>
</feature>
<organism evidence="2 3">
    <name type="scientific">Johnsonella ignava ATCC 51276</name>
    <dbReference type="NCBI Taxonomy" id="679200"/>
    <lineage>
        <taxon>Bacteria</taxon>
        <taxon>Bacillati</taxon>
        <taxon>Bacillota</taxon>
        <taxon>Clostridia</taxon>
        <taxon>Lachnospirales</taxon>
        <taxon>Lachnospiraceae</taxon>
        <taxon>Johnsonella</taxon>
    </lineage>
</organism>
<keyword evidence="1" id="KW-0472">Membrane</keyword>
<dbReference type="RefSeq" id="WP_005541544.1">
    <property type="nucleotide sequence ID" value="NZ_JH378835.1"/>
</dbReference>
<sequence length="69" mass="7885">MVMNIIITLVAAVISGILATIITLYINHKKEIERQKKELAADIFGYRFLLNKSSGTEKFYAALNRVLEW</sequence>
<evidence type="ECO:0000313" key="3">
    <source>
        <dbReference type="Proteomes" id="UP000003011"/>
    </source>
</evidence>
<accession>G5GJM1</accession>
<keyword evidence="3" id="KW-1185">Reference proteome</keyword>
<evidence type="ECO:0000256" key="1">
    <source>
        <dbReference type="SAM" id="Phobius"/>
    </source>
</evidence>
<protein>
    <submittedName>
        <fullName evidence="2">Uncharacterized protein</fullName>
    </submittedName>
</protein>
<name>G5GJM1_9FIRM</name>
<comment type="caution">
    <text evidence="2">The sequence shown here is derived from an EMBL/GenBank/DDBJ whole genome shotgun (WGS) entry which is preliminary data.</text>
</comment>
<dbReference type="HOGENOM" id="CLU_2770377_0_0_9"/>
<keyword evidence="1" id="KW-1133">Transmembrane helix</keyword>
<proteinExistence type="predicted"/>
<dbReference type="STRING" id="679200.HMPREF9333_01761"/>
<gene>
    <name evidence="2" type="ORF">HMPREF9333_01761</name>
</gene>
<evidence type="ECO:0000313" key="2">
    <source>
        <dbReference type="EMBL" id="EHI55042.1"/>
    </source>
</evidence>
<dbReference type="Proteomes" id="UP000003011">
    <property type="component" value="Unassembled WGS sequence"/>
</dbReference>
<keyword evidence="1" id="KW-0812">Transmembrane</keyword>